<dbReference type="SUPFAM" id="SSF52540">
    <property type="entry name" value="P-loop containing nucleoside triphosphate hydrolases"/>
    <property type="match status" value="1"/>
</dbReference>
<name>A0A125W8H4_ENTFL</name>
<dbReference type="InterPro" id="IPR027417">
    <property type="entry name" value="P-loop_NTPase"/>
</dbReference>
<reference evidence="1 2" key="1">
    <citation type="submission" date="2010-07" db="EMBL/GenBank/DDBJ databases">
        <authorList>
            <person name="Sid Ahmed O."/>
        </authorList>
    </citation>
    <scope>NUCLEOTIDE SEQUENCE [LARGE SCALE GENOMIC DNA]</scope>
    <source>
        <strain evidence="1 2">TX4248</strain>
    </source>
</reference>
<dbReference type="AlphaFoldDB" id="A0A125W8H4"/>
<dbReference type="Proteomes" id="UP000004846">
    <property type="component" value="Unassembled WGS sequence"/>
</dbReference>
<dbReference type="HOGENOM" id="CLU_1632832_0_0_9"/>
<sequence>MNVTPSFKKTTEKKSSFDALALREVYGIIYSAPEQELALADFFQTNQLTITRLSSSETFLPYLPLEENLFIASTIKERDRKVVLAEAFQVFQLEPALLGRSFTSFTTFEKIKMRIIQLLLSKTSTLVIDDIFSSLTIGQRQEILPQLKIAVQKRNKRLLFLTKDPQIIDSPYVHPLSLHALLN</sequence>
<proteinExistence type="predicted"/>
<gene>
    <name evidence="1" type="ORF">HMPREF9498_00665</name>
</gene>
<evidence type="ECO:0000313" key="2">
    <source>
        <dbReference type="Proteomes" id="UP000004846"/>
    </source>
</evidence>
<evidence type="ECO:0008006" key="3">
    <source>
        <dbReference type="Google" id="ProtNLM"/>
    </source>
</evidence>
<organism evidence="1 2">
    <name type="scientific">Enterococcus faecalis TX4248</name>
    <dbReference type="NCBI Taxonomy" id="749495"/>
    <lineage>
        <taxon>Bacteria</taxon>
        <taxon>Bacillati</taxon>
        <taxon>Bacillota</taxon>
        <taxon>Bacilli</taxon>
        <taxon>Lactobacillales</taxon>
        <taxon>Enterococcaceae</taxon>
        <taxon>Enterococcus</taxon>
    </lineage>
</organism>
<protein>
    <recommendedName>
        <fullName evidence="3">ABC transporter, ATP-binding protein</fullName>
    </recommendedName>
</protein>
<comment type="caution">
    <text evidence="1">The sequence shown here is derived from an EMBL/GenBank/DDBJ whole genome shotgun (WGS) entry which is preliminary data.</text>
</comment>
<dbReference type="GeneID" id="60893648"/>
<dbReference type="EMBL" id="AEBR01000020">
    <property type="protein sequence ID" value="EFM83669.1"/>
    <property type="molecule type" value="Genomic_DNA"/>
</dbReference>
<dbReference type="Gene3D" id="3.40.50.300">
    <property type="entry name" value="P-loop containing nucleotide triphosphate hydrolases"/>
    <property type="match status" value="1"/>
</dbReference>
<evidence type="ECO:0000313" key="1">
    <source>
        <dbReference type="EMBL" id="EFM83669.1"/>
    </source>
</evidence>
<dbReference type="RefSeq" id="WP_002360506.1">
    <property type="nucleotide sequence ID" value="NZ_GL454426.1"/>
</dbReference>
<accession>A0A125W8H4</accession>